<dbReference type="InterPro" id="IPR007848">
    <property type="entry name" value="Small_mtfrase_dom"/>
</dbReference>
<dbReference type="InterPro" id="IPR029063">
    <property type="entry name" value="SAM-dependent_MTases_sf"/>
</dbReference>
<dbReference type="FunFam" id="3.40.50.150:FF:000053">
    <property type="entry name" value="Release factor glutamine methyltransferase"/>
    <property type="match status" value="1"/>
</dbReference>
<dbReference type="EMBL" id="RIZI01000189">
    <property type="protein sequence ID" value="RNF58752.1"/>
    <property type="molecule type" value="Genomic_DNA"/>
</dbReference>
<dbReference type="GO" id="GO:0032259">
    <property type="term" value="P:methylation"/>
    <property type="evidence" value="ECO:0007669"/>
    <property type="project" value="UniProtKB-KW"/>
</dbReference>
<keyword evidence="2 5" id="KW-0808">Transferase</keyword>
<sequence>MSVPVGDALRKVASRLGVVSDQPEQEARWLVEIALGCAAAGLLRRGDQPLPAAAAQWLDERVERRLAGLPLPYCLGTWSFYGLEMAVNPAVLIPRPDTESLVELALGHLPREGARRVLDLGTGSGAVALAVARARPEAEMWAVERSPEALAVAQGNGQRLGLAVHWLAGDWFAPLPPGLRFDLILANPPYLAADDPHLPALRHEPQEALLAGPTGLECLAAIATAAPGHLVPGGVLGLEHGAEQGEAVRALLRAAGFAQPRTHRDLAGRERVTSGSLPA</sequence>
<dbReference type="EC" id="2.1.1.297" evidence="5"/>
<evidence type="ECO:0000313" key="8">
    <source>
        <dbReference type="EMBL" id="RNF58752.1"/>
    </source>
</evidence>
<dbReference type="SUPFAM" id="SSF53335">
    <property type="entry name" value="S-adenosyl-L-methionine-dependent methyltransferases"/>
    <property type="match status" value="1"/>
</dbReference>
<feature type="binding site" evidence="5">
    <location>
        <begin position="121"/>
        <end position="125"/>
    </location>
    <ligand>
        <name>S-adenosyl-L-methionine</name>
        <dbReference type="ChEBI" id="CHEBI:59789"/>
    </ligand>
</feature>
<dbReference type="InterPro" id="IPR040758">
    <property type="entry name" value="PrmC_N"/>
</dbReference>
<dbReference type="PANTHER" id="PTHR18895:SF74">
    <property type="entry name" value="MTRF1L RELEASE FACTOR GLUTAMINE METHYLTRANSFERASE"/>
    <property type="match status" value="1"/>
</dbReference>
<dbReference type="PROSITE" id="PS00092">
    <property type="entry name" value="N6_MTASE"/>
    <property type="match status" value="1"/>
</dbReference>
<feature type="domain" description="Methyltransferase small" evidence="6">
    <location>
        <begin position="104"/>
        <end position="193"/>
    </location>
</feature>
<dbReference type="RefSeq" id="WP_123105420.1">
    <property type="nucleotide sequence ID" value="NZ_CP127527.1"/>
</dbReference>
<evidence type="ECO:0000256" key="3">
    <source>
        <dbReference type="ARBA" id="ARBA00022691"/>
    </source>
</evidence>
<evidence type="ECO:0000256" key="4">
    <source>
        <dbReference type="ARBA" id="ARBA00048391"/>
    </source>
</evidence>
<evidence type="ECO:0000259" key="7">
    <source>
        <dbReference type="Pfam" id="PF17827"/>
    </source>
</evidence>
<dbReference type="InterPro" id="IPR019874">
    <property type="entry name" value="RF_methyltr_PrmC"/>
</dbReference>
<feature type="binding site" evidence="5">
    <location>
        <position position="171"/>
    </location>
    <ligand>
        <name>S-adenosyl-L-methionine</name>
        <dbReference type="ChEBI" id="CHEBI:59789"/>
    </ligand>
</feature>
<comment type="catalytic activity">
    <reaction evidence="4 5">
        <text>L-glutaminyl-[peptide chain release factor] + S-adenosyl-L-methionine = N(5)-methyl-L-glutaminyl-[peptide chain release factor] + S-adenosyl-L-homocysteine + H(+)</text>
        <dbReference type="Rhea" id="RHEA:42896"/>
        <dbReference type="Rhea" id="RHEA-COMP:10271"/>
        <dbReference type="Rhea" id="RHEA-COMP:10272"/>
        <dbReference type="ChEBI" id="CHEBI:15378"/>
        <dbReference type="ChEBI" id="CHEBI:30011"/>
        <dbReference type="ChEBI" id="CHEBI:57856"/>
        <dbReference type="ChEBI" id="CHEBI:59789"/>
        <dbReference type="ChEBI" id="CHEBI:61891"/>
        <dbReference type="EC" id="2.1.1.297"/>
    </reaction>
</comment>
<dbReference type="Gene3D" id="3.40.50.150">
    <property type="entry name" value="Vaccinia Virus protein VP39"/>
    <property type="match status" value="1"/>
</dbReference>
<feature type="binding site" evidence="5">
    <location>
        <position position="187"/>
    </location>
    <ligand>
        <name>S-adenosyl-L-methionine</name>
        <dbReference type="ChEBI" id="CHEBI:59789"/>
    </ligand>
</feature>
<keyword evidence="1 5" id="KW-0489">Methyltransferase</keyword>
<protein>
    <recommendedName>
        <fullName evidence="5">Release factor glutamine methyltransferase</fullName>
        <shortName evidence="5">RF MTase</shortName>
        <ecNumber evidence="5">2.1.1.297</ecNumber>
    </recommendedName>
    <alternativeName>
        <fullName evidence="5">N5-glutamine methyltransferase PrmC</fullName>
    </alternativeName>
    <alternativeName>
        <fullName evidence="5">Protein-(glutamine-N5) MTase PrmC</fullName>
    </alternativeName>
    <alternativeName>
        <fullName evidence="5">Protein-glutamine N-methyltransferase PrmC</fullName>
    </alternativeName>
</protein>
<dbReference type="InterPro" id="IPR050320">
    <property type="entry name" value="N5-glutamine_MTase"/>
</dbReference>
<evidence type="ECO:0000259" key="6">
    <source>
        <dbReference type="Pfam" id="PF05175"/>
    </source>
</evidence>
<dbReference type="AlphaFoldDB" id="A0A3M8QTD0"/>
<name>A0A3M8QTD0_9PROT</name>
<evidence type="ECO:0000256" key="5">
    <source>
        <dbReference type="HAMAP-Rule" id="MF_02126"/>
    </source>
</evidence>
<accession>A0A3M8QTD0</accession>
<dbReference type="CDD" id="cd02440">
    <property type="entry name" value="AdoMet_MTases"/>
    <property type="match status" value="1"/>
</dbReference>
<evidence type="ECO:0000256" key="2">
    <source>
        <dbReference type="ARBA" id="ARBA00022679"/>
    </source>
</evidence>
<dbReference type="Gene3D" id="1.10.8.10">
    <property type="entry name" value="DNA helicase RuvA subunit, C-terminal domain"/>
    <property type="match status" value="1"/>
</dbReference>
<comment type="similarity">
    <text evidence="5">Belongs to the protein N5-glutamine methyltransferase family. PrmC subfamily.</text>
</comment>
<dbReference type="HAMAP" id="MF_02126">
    <property type="entry name" value="RF_methyltr_PrmC"/>
    <property type="match status" value="1"/>
</dbReference>
<keyword evidence="3 5" id="KW-0949">S-adenosyl-L-methionine</keyword>
<gene>
    <name evidence="5 8" type="primary">prmC</name>
    <name evidence="8" type="ORF">EC580_12150</name>
</gene>
<reference evidence="8" key="1">
    <citation type="submission" date="2018-10" db="EMBL/GenBank/DDBJ databases">
        <title>Acidithiobacillus sulfuriphilus sp. nov.: an extremely acidophilic sulfur-oxidizing chemolithotroph isolated from a neutral pH environment.</title>
        <authorList>
            <person name="Falagan C."/>
            <person name="Moya-Beltran A."/>
            <person name="Quatrini R."/>
            <person name="Johnson D.B."/>
        </authorList>
    </citation>
    <scope>NUCLEOTIDE SEQUENCE [LARGE SCALE GENOMIC DNA]</scope>
    <source>
        <strain evidence="8">CJ-2</strain>
    </source>
</reference>
<feature type="domain" description="Release factor glutamine methyltransferase N-terminal" evidence="7">
    <location>
        <begin position="7"/>
        <end position="76"/>
    </location>
</feature>
<dbReference type="InterPro" id="IPR002052">
    <property type="entry name" value="DNA_methylase_N6_adenine_CS"/>
</dbReference>
<organism evidence="8">
    <name type="scientific">Acidithiobacillus sulfuriphilus</name>
    <dbReference type="NCBI Taxonomy" id="1867749"/>
    <lineage>
        <taxon>Bacteria</taxon>
        <taxon>Pseudomonadati</taxon>
        <taxon>Pseudomonadota</taxon>
        <taxon>Acidithiobacillia</taxon>
        <taxon>Acidithiobacillales</taxon>
        <taxon>Acidithiobacillaceae</taxon>
        <taxon>Acidithiobacillus</taxon>
    </lineage>
</organism>
<dbReference type="OrthoDB" id="5297556at2"/>
<dbReference type="NCBIfam" id="TIGR00536">
    <property type="entry name" value="hemK_fam"/>
    <property type="match status" value="1"/>
</dbReference>
<dbReference type="GO" id="GO:0102559">
    <property type="term" value="F:peptide chain release factor N(5)-glutamine methyltransferase activity"/>
    <property type="evidence" value="ECO:0007669"/>
    <property type="project" value="UniProtKB-EC"/>
</dbReference>
<dbReference type="Pfam" id="PF17827">
    <property type="entry name" value="PrmC_N"/>
    <property type="match status" value="1"/>
</dbReference>
<proteinExistence type="inferred from homology"/>
<dbReference type="Pfam" id="PF05175">
    <property type="entry name" value="MTS"/>
    <property type="match status" value="1"/>
</dbReference>
<dbReference type="PANTHER" id="PTHR18895">
    <property type="entry name" value="HEMK METHYLTRANSFERASE"/>
    <property type="match status" value="1"/>
</dbReference>
<feature type="binding site" evidence="5">
    <location>
        <position position="144"/>
    </location>
    <ligand>
        <name>S-adenosyl-L-methionine</name>
        <dbReference type="ChEBI" id="CHEBI:59789"/>
    </ligand>
</feature>
<dbReference type="GO" id="GO:0003676">
    <property type="term" value="F:nucleic acid binding"/>
    <property type="evidence" value="ECO:0007669"/>
    <property type="project" value="InterPro"/>
</dbReference>
<dbReference type="InterPro" id="IPR004556">
    <property type="entry name" value="HemK-like"/>
</dbReference>
<comment type="caution">
    <text evidence="8">The sequence shown here is derived from an EMBL/GenBank/DDBJ whole genome shotgun (WGS) entry which is preliminary data.</text>
</comment>
<evidence type="ECO:0000256" key="1">
    <source>
        <dbReference type="ARBA" id="ARBA00022603"/>
    </source>
</evidence>
<dbReference type="NCBIfam" id="TIGR03534">
    <property type="entry name" value="RF_mod_PrmC"/>
    <property type="match status" value="1"/>
</dbReference>
<comment type="function">
    <text evidence="5">Methylates the class 1 translation termination release factors RF1/PrfA and RF2/PrfB on the glutamine residue of the universally conserved GGQ motif.</text>
</comment>
<feature type="binding site" evidence="5">
    <location>
        <begin position="187"/>
        <end position="190"/>
    </location>
    <ligand>
        <name>substrate</name>
    </ligand>
</feature>